<dbReference type="InterPro" id="IPR002931">
    <property type="entry name" value="Transglutaminase-like"/>
</dbReference>
<keyword evidence="2" id="KW-1133">Transmembrane helix</keyword>
<evidence type="ECO:0000256" key="1">
    <source>
        <dbReference type="SAM" id="MobiDB-lite"/>
    </source>
</evidence>
<dbReference type="InterPro" id="IPR013783">
    <property type="entry name" value="Ig-like_fold"/>
</dbReference>
<feature type="region of interest" description="Disordered" evidence="1">
    <location>
        <begin position="1"/>
        <end position="29"/>
    </location>
</feature>
<comment type="caution">
    <text evidence="4">The sequence shown here is derived from an EMBL/GenBank/DDBJ whole genome shotgun (WGS) entry which is preliminary data.</text>
</comment>
<dbReference type="Gene3D" id="3.10.620.30">
    <property type="match status" value="1"/>
</dbReference>
<reference evidence="4 5" key="1">
    <citation type="submission" date="2017-10" db="EMBL/GenBank/DDBJ databases">
        <title>Bifidobacterium genomics.</title>
        <authorList>
            <person name="Lugli G.A."/>
            <person name="Milani C."/>
            <person name="Mancabelli L."/>
        </authorList>
    </citation>
    <scope>NUCLEOTIDE SEQUENCE [LARGE SCALE GENOMIC DNA]</scope>
    <source>
        <strain evidence="4 5">1520B</strain>
    </source>
</reference>
<dbReference type="RefSeq" id="WP_101398862.1">
    <property type="nucleotide sequence ID" value="NZ_PCHH01000002.1"/>
</dbReference>
<evidence type="ECO:0000259" key="3">
    <source>
        <dbReference type="SMART" id="SM00460"/>
    </source>
</evidence>
<keyword evidence="2" id="KW-0812">Transmembrane</keyword>
<dbReference type="AlphaFoldDB" id="A0A2N3R5U1"/>
<name>A0A2N3R5U1_9BIFI</name>
<feature type="region of interest" description="Disordered" evidence="1">
    <location>
        <begin position="50"/>
        <end position="71"/>
    </location>
</feature>
<dbReference type="EMBL" id="PCHH01000002">
    <property type="protein sequence ID" value="PKV04129.1"/>
    <property type="molecule type" value="Genomic_DNA"/>
</dbReference>
<feature type="transmembrane region" description="Helical" evidence="2">
    <location>
        <begin position="84"/>
        <end position="106"/>
    </location>
</feature>
<dbReference type="Proteomes" id="UP000233762">
    <property type="component" value="Unassembled WGS sequence"/>
</dbReference>
<feature type="domain" description="Transglutaminase-like" evidence="3">
    <location>
        <begin position="741"/>
        <end position="804"/>
    </location>
</feature>
<organism evidence="4 5">
    <name type="scientific">Bifidobacterium pseudolongum subsp. globosum</name>
    <dbReference type="NCBI Taxonomy" id="1690"/>
    <lineage>
        <taxon>Bacteria</taxon>
        <taxon>Bacillati</taxon>
        <taxon>Actinomycetota</taxon>
        <taxon>Actinomycetes</taxon>
        <taxon>Bifidobacteriales</taxon>
        <taxon>Bifidobacteriaceae</taxon>
        <taxon>Bifidobacterium</taxon>
    </lineage>
</organism>
<evidence type="ECO:0000256" key="2">
    <source>
        <dbReference type="SAM" id="Phobius"/>
    </source>
</evidence>
<dbReference type="Gene3D" id="2.60.40.10">
    <property type="entry name" value="Immunoglobulins"/>
    <property type="match status" value="1"/>
</dbReference>
<protein>
    <recommendedName>
        <fullName evidence="3">Transglutaminase-like domain-containing protein</fullName>
    </recommendedName>
</protein>
<dbReference type="SMART" id="SM00460">
    <property type="entry name" value="TGc"/>
    <property type="match status" value="1"/>
</dbReference>
<evidence type="ECO:0000313" key="4">
    <source>
        <dbReference type="EMBL" id="PKV04129.1"/>
    </source>
</evidence>
<keyword evidence="2" id="KW-0472">Membrane</keyword>
<dbReference type="InterPro" id="IPR038765">
    <property type="entry name" value="Papain-like_cys_pep_sf"/>
</dbReference>
<dbReference type="Pfam" id="PF01841">
    <property type="entry name" value="Transglut_core"/>
    <property type="match status" value="1"/>
</dbReference>
<feature type="compositionally biased region" description="Pro residues" evidence="1">
    <location>
        <begin position="1"/>
        <end position="14"/>
    </location>
</feature>
<proteinExistence type="predicted"/>
<feature type="compositionally biased region" description="Low complexity" evidence="1">
    <location>
        <begin position="15"/>
        <end position="26"/>
    </location>
</feature>
<sequence length="858" mass="94734">MTGPQPPYGVPPQQPQQNRLPNQQCPLPQPGWYRHPYTGQTMYWTGTQWSATQPTPSAPRTGAPGKGNARKAVAIDPRKRRNRILAIVAAVVAVCIIAASGVGWFMHKRAVDREHGIYGGYTYPSALQNGGFDLQEPMMGLEWYHEFDFPYTCKDGDKGHEEVAKVYTDPALTNEFPTHTFCGLNTPNTAAVSAYTGVAVGENKKIYPFNKDYDEKEHAKNFSYSAPLSQRRAGSRWFGFNGYYLVRYVGDDGKKLKKPQVTYFTVKDDADELPVPKNLRASIDDNGYVTVRWDPVEGVDKYQVFVQKKEKGASSATQAISLIDNTDETSINSKSLEQSTLMFDDNDSQNGLFGDLVMGDTADDIEGARMDLQYASMGDVEADEVKTYYPGPDTVRNMSFLVRATDGNGGYSPYAMLRVNDLLSQIPIRVSVNTGNLRGKRPEDGIELLKYEAVGYVNMADGTIRKTRRVFDFDKATTSTRISIQFDRENGGYKNRKETLIWEVPCTIKGTAMQDKVSIPATDYPTIDALKKGFDEADSQLDKENPGTGLLPVVDDSDVDWEQLAKDMAVETATTMPDLSSVGIKVKGTDELVKYLGANLLAGNRRINVAHYVGAQDADQSGTLQRAFQEAVAQNPLTFCAYTCSMTVRPDGDGNEPVVEVFAGMKLQKKEDYLKERDKVLGVVNAWVKEAGTNPKDQVAYFHNKIIDSFRYDHAVFKDGKSNRLAETEYTASALALEVAGTDDAYIVCSGYAQVMQALLNQAGIDSWYVTGNVIDPTIPADNSGHAWNVVNTGEGWTAVDVTWDDSEDGPAQTEFLMVPFDQGRMASRTYDTDSLPANVISGIVPKRMVRADDGSSF</sequence>
<dbReference type="GO" id="GO:0005975">
    <property type="term" value="P:carbohydrate metabolic process"/>
    <property type="evidence" value="ECO:0007669"/>
    <property type="project" value="UniProtKB-ARBA"/>
</dbReference>
<accession>A0A2N3R5U1</accession>
<dbReference type="SUPFAM" id="SSF54001">
    <property type="entry name" value="Cysteine proteinases"/>
    <property type="match status" value="1"/>
</dbReference>
<evidence type="ECO:0000313" key="5">
    <source>
        <dbReference type="Proteomes" id="UP000233762"/>
    </source>
</evidence>
<gene>
    <name evidence="4" type="ORF">CQR50_1041</name>
</gene>